<evidence type="ECO:0000313" key="4">
    <source>
        <dbReference type="Proteomes" id="UP000202259"/>
    </source>
</evidence>
<dbReference type="PANTHER" id="PTHR31088">
    <property type="entry name" value="MEMBRANE-ASSOCIATED PROTEIN VIPP1, CHLOROPLASTIC"/>
    <property type="match status" value="1"/>
</dbReference>
<name>A0A222G8A7_9GAMM</name>
<comment type="similarity">
    <text evidence="1">Belongs to the PspA/Vipp/IM30 family.</text>
</comment>
<dbReference type="AlphaFoldDB" id="A0A222G8A7"/>
<evidence type="ECO:0000313" key="3">
    <source>
        <dbReference type="EMBL" id="ASP48135.1"/>
    </source>
</evidence>
<proteinExistence type="inferred from homology"/>
<dbReference type="RefSeq" id="WP_081151350.1">
    <property type="nucleotide sequence ID" value="NZ_CP020465.1"/>
</dbReference>
<dbReference type="PANTHER" id="PTHR31088:SF6">
    <property type="entry name" value="PHAGE SHOCK PROTEIN A"/>
    <property type="match status" value="1"/>
</dbReference>
<dbReference type="EMBL" id="CP020465">
    <property type="protein sequence ID" value="ASP48135.1"/>
    <property type="molecule type" value="Genomic_DNA"/>
</dbReference>
<feature type="coiled-coil region" evidence="2">
    <location>
        <begin position="161"/>
        <end position="188"/>
    </location>
</feature>
<dbReference type="KEGG" id="cber:B5D82_10410"/>
<dbReference type="Proteomes" id="UP000202259">
    <property type="component" value="Chromosome"/>
</dbReference>
<evidence type="ECO:0000256" key="2">
    <source>
        <dbReference type="SAM" id="Coils"/>
    </source>
</evidence>
<dbReference type="InterPro" id="IPR007157">
    <property type="entry name" value="PspA_VIPP1"/>
</dbReference>
<keyword evidence="2" id="KW-0175">Coiled coil</keyword>
<dbReference type="OrthoDB" id="9779630at2"/>
<sequence>MGMFSRFTDIINANINAMLDKAEEPEKMIKLIINEMEETLVEVRSAAAKYIAEKKTVMRNIREMERRVENWHTKAELALNKGREDLAKSALVEKQNCTQKLTEFNTELAQIDEYLTAVQQDSQRLQDKLTEAKRKQEACAIRQQSAEVRLKIREKAVIHNIDEAINKFERYQQKIDRVEAEIEAYDMTSSKDLDSQFRELENDENIEQELEQLKQKVANG</sequence>
<evidence type="ECO:0000256" key="1">
    <source>
        <dbReference type="ARBA" id="ARBA00043985"/>
    </source>
</evidence>
<gene>
    <name evidence="3" type="primary">pspA</name>
    <name evidence="3" type="ORF">B5D82_10410</name>
</gene>
<dbReference type="NCBIfam" id="TIGR02977">
    <property type="entry name" value="phageshock_pspA"/>
    <property type="match status" value="1"/>
</dbReference>
<dbReference type="GO" id="GO:0005829">
    <property type="term" value="C:cytosol"/>
    <property type="evidence" value="ECO:0007669"/>
    <property type="project" value="TreeGrafter"/>
</dbReference>
<dbReference type="Pfam" id="PF04012">
    <property type="entry name" value="PspA_IM30"/>
    <property type="match status" value="1"/>
</dbReference>
<reference evidence="3 4" key="1">
    <citation type="submission" date="2017-08" db="EMBL/GenBank/DDBJ databases">
        <title>Complete genome of Colwellia sp. NB097-1, a psychrophile bacterium ioslated from Bering Sea.</title>
        <authorList>
            <person name="Chen X."/>
        </authorList>
    </citation>
    <scope>NUCLEOTIDE SEQUENCE [LARGE SCALE GENOMIC DNA]</scope>
    <source>
        <strain evidence="3 4">NB097-1</strain>
    </source>
</reference>
<accession>A0A222G8A7</accession>
<feature type="coiled-coil region" evidence="2">
    <location>
        <begin position="33"/>
        <end position="81"/>
    </location>
</feature>
<dbReference type="InterPro" id="IPR014319">
    <property type="entry name" value="Phageshock_PspA"/>
</dbReference>
<keyword evidence="4" id="KW-1185">Reference proteome</keyword>
<protein>
    <submittedName>
        <fullName evidence="3">Phage shock protein PspA</fullName>
    </submittedName>
</protein>
<organism evidence="3 4">
    <name type="scientific">Cognaticolwellia beringensis</name>
    <dbReference type="NCBI Taxonomy" id="1967665"/>
    <lineage>
        <taxon>Bacteria</taxon>
        <taxon>Pseudomonadati</taxon>
        <taxon>Pseudomonadota</taxon>
        <taxon>Gammaproteobacteria</taxon>
        <taxon>Alteromonadales</taxon>
        <taxon>Colwelliaceae</taxon>
        <taxon>Cognaticolwellia</taxon>
    </lineage>
</organism>
<dbReference type="GO" id="GO:0009271">
    <property type="term" value="P:phage shock"/>
    <property type="evidence" value="ECO:0007669"/>
    <property type="project" value="TreeGrafter"/>
</dbReference>